<keyword evidence="2" id="KW-1185">Reference proteome</keyword>
<dbReference type="HOGENOM" id="CLU_173920_0_0_7"/>
<dbReference type="OrthoDB" id="9799356at2"/>
<dbReference type="STRING" id="338966.Ppro_0650"/>
<dbReference type="Proteomes" id="UP000006732">
    <property type="component" value="Chromosome"/>
</dbReference>
<dbReference type="eggNOG" id="ENOG5033FWH">
    <property type="taxonomic scope" value="Bacteria"/>
</dbReference>
<dbReference type="RefSeq" id="WP_011734594.1">
    <property type="nucleotide sequence ID" value="NC_008609.1"/>
</dbReference>
<dbReference type="EMBL" id="CP000482">
    <property type="protein sequence ID" value="ABK98281.1"/>
    <property type="molecule type" value="Genomic_DNA"/>
</dbReference>
<accession>A1ALR1</accession>
<protein>
    <submittedName>
        <fullName evidence="1">Uncharacterized protein</fullName>
    </submittedName>
</protein>
<evidence type="ECO:0000313" key="1">
    <source>
        <dbReference type="EMBL" id="ABK98281.1"/>
    </source>
</evidence>
<gene>
    <name evidence="1" type="ordered locus">Ppro_0650</name>
</gene>
<reference evidence="1 2" key="1">
    <citation type="submission" date="2006-10" db="EMBL/GenBank/DDBJ databases">
        <title>Complete sequence of chromosome of Pelobacter propionicus DSM 2379.</title>
        <authorList>
            <consortium name="US DOE Joint Genome Institute"/>
            <person name="Copeland A."/>
            <person name="Lucas S."/>
            <person name="Lapidus A."/>
            <person name="Barry K."/>
            <person name="Detter J.C."/>
            <person name="Glavina del Rio T."/>
            <person name="Hammon N."/>
            <person name="Israni S."/>
            <person name="Dalin E."/>
            <person name="Tice H."/>
            <person name="Pitluck S."/>
            <person name="Saunders E."/>
            <person name="Brettin T."/>
            <person name="Bruce D."/>
            <person name="Han C."/>
            <person name="Tapia R."/>
            <person name="Schmutz J."/>
            <person name="Larimer F."/>
            <person name="Land M."/>
            <person name="Hauser L."/>
            <person name="Kyrpides N."/>
            <person name="Kim E."/>
            <person name="Lovley D."/>
            <person name="Richardson P."/>
        </authorList>
    </citation>
    <scope>NUCLEOTIDE SEQUENCE [LARGE SCALE GENOMIC DNA]</scope>
    <source>
        <strain evidence="2">DSM 2379 / NBRC 103807 / OttBd1</strain>
    </source>
</reference>
<dbReference type="KEGG" id="ppd:Ppro_0650"/>
<name>A1ALR1_PELPD</name>
<sequence>MQKITLKSAAAGMVLARDIFRNGTTAGFPVCGKKTVLTASLITRLEHMDIATIYVEGCPCGEEGDRSLDAVLHDLEHRFVKVRHDPLMARLYDIYSDYYKRSMGDEGGRQTE</sequence>
<proteinExistence type="predicted"/>
<dbReference type="AlphaFoldDB" id="A1ALR1"/>
<organism evidence="1 2">
    <name type="scientific">Pelobacter propionicus (strain DSM 2379 / NBRC 103807 / OttBd1)</name>
    <dbReference type="NCBI Taxonomy" id="338966"/>
    <lineage>
        <taxon>Bacteria</taxon>
        <taxon>Pseudomonadati</taxon>
        <taxon>Thermodesulfobacteriota</taxon>
        <taxon>Desulfuromonadia</taxon>
        <taxon>Desulfuromonadales</taxon>
        <taxon>Desulfuromonadaceae</taxon>
        <taxon>Pelobacter</taxon>
    </lineage>
</organism>
<evidence type="ECO:0000313" key="2">
    <source>
        <dbReference type="Proteomes" id="UP000006732"/>
    </source>
</evidence>